<sequence length="466" mass="53265">MSTEAIKVGYLGRQWYRINQRVVEKQWLDYVGAYIDVVTIPPTYIRRLFGASFETLNEQLPASLDQVATELTELCDKYEIQMLYVNTPTLIPYLMMARDRAKLDLGILFIAHCVGSTYWMKLWMSVAPWITPKDVLLVSTASCKRALTHISPVYEQAELIPLGIHLQEMEAGDRQTRPRSFQMLSIGRIEDVKNLHVLLRCFSSIREQVEQVRLVIAGEFTGDDENQVASYKQELDELITQHQLQAHVQFTGAVVGEEKDRLFRESDMLINLSTDVGETFGYNLIEAKTWGLPVVCTAWNGFMEVVRHGEDGYLVDCDWTEAEPVIDEQQVIDYSVQLLKSDERYAQFSRQALRYAANYDYRTLSPKIREAVERAVALPWSPAAWQMNDEAITSTQIKDLTHLYRLDRLARLPYLHDTVVSIIPTDFAHTAGSLTEWYERVKPIVGHYAGRSTAYKEAAAAAKPHA</sequence>
<dbReference type="SUPFAM" id="SSF53756">
    <property type="entry name" value="UDP-Glycosyltransferase/glycogen phosphorylase"/>
    <property type="match status" value="1"/>
</dbReference>
<gene>
    <name evidence="2" type="ORF">ACFSUC_06035</name>
</gene>
<dbReference type="PANTHER" id="PTHR45947:SF3">
    <property type="entry name" value="SULFOQUINOVOSYL TRANSFERASE SQD2"/>
    <property type="match status" value="1"/>
</dbReference>
<evidence type="ECO:0000259" key="1">
    <source>
        <dbReference type="Pfam" id="PF00534"/>
    </source>
</evidence>
<dbReference type="Proteomes" id="UP001597497">
    <property type="component" value="Unassembled WGS sequence"/>
</dbReference>
<accession>A0ABW5R948</accession>
<name>A0ABW5R948_9BACL</name>
<dbReference type="RefSeq" id="WP_379928594.1">
    <property type="nucleotide sequence ID" value="NZ_JBHUMM010000010.1"/>
</dbReference>
<comment type="caution">
    <text evidence="2">The sequence shown here is derived from an EMBL/GenBank/DDBJ whole genome shotgun (WGS) entry which is preliminary data.</text>
</comment>
<keyword evidence="3" id="KW-1185">Reference proteome</keyword>
<dbReference type="Gene3D" id="3.40.50.2000">
    <property type="entry name" value="Glycogen Phosphorylase B"/>
    <property type="match status" value="2"/>
</dbReference>
<evidence type="ECO:0000313" key="2">
    <source>
        <dbReference type="EMBL" id="MFD2671160.1"/>
    </source>
</evidence>
<dbReference type="InterPro" id="IPR001296">
    <property type="entry name" value="Glyco_trans_1"/>
</dbReference>
<reference evidence="3" key="1">
    <citation type="journal article" date="2019" name="Int. J. Syst. Evol. Microbiol.">
        <title>The Global Catalogue of Microorganisms (GCM) 10K type strain sequencing project: providing services to taxonomists for standard genome sequencing and annotation.</title>
        <authorList>
            <consortium name="The Broad Institute Genomics Platform"/>
            <consortium name="The Broad Institute Genome Sequencing Center for Infectious Disease"/>
            <person name="Wu L."/>
            <person name="Ma J."/>
        </authorList>
    </citation>
    <scope>NUCLEOTIDE SEQUENCE [LARGE SCALE GENOMIC DNA]</scope>
    <source>
        <strain evidence="3">KCTC 33676</strain>
    </source>
</reference>
<proteinExistence type="predicted"/>
<dbReference type="Pfam" id="PF00534">
    <property type="entry name" value="Glycos_transf_1"/>
    <property type="match status" value="1"/>
</dbReference>
<evidence type="ECO:0000313" key="3">
    <source>
        <dbReference type="Proteomes" id="UP001597497"/>
    </source>
</evidence>
<protein>
    <submittedName>
        <fullName evidence="2">Glycosyltransferase</fullName>
    </submittedName>
</protein>
<dbReference type="CDD" id="cd03801">
    <property type="entry name" value="GT4_PimA-like"/>
    <property type="match status" value="1"/>
</dbReference>
<dbReference type="PANTHER" id="PTHR45947">
    <property type="entry name" value="SULFOQUINOVOSYL TRANSFERASE SQD2"/>
    <property type="match status" value="1"/>
</dbReference>
<dbReference type="InterPro" id="IPR050194">
    <property type="entry name" value="Glycosyltransferase_grp1"/>
</dbReference>
<feature type="domain" description="Glycosyl transferase family 1" evidence="1">
    <location>
        <begin position="179"/>
        <end position="318"/>
    </location>
</feature>
<dbReference type="EMBL" id="JBHUMM010000010">
    <property type="protein sequence ID" value="MFD2671160.1"/>
    <property type="molecule type" value="Genomic_DNA"/>
</dbReference>
<organism evidence="2 3">
    <name type="scientific">Marinicrinis sediminis</name>
    <dbReference type="NCBI Taxonomy" id="1652465"/>
    <lineage>
        <taxon>Bacteria</taxon>
        <taxon>Bacillati</taxon>
        <taxon>Bacillota</taxon>
        <taxon>Bacilli</taxon>
        <taxon>Bacillales</taxon>
        <taxon>Paenibacillaceae</taxon>
    </lineage>
</organism>